<keyword evidence="2" id="KW-1185">Reference proteome</keyword>
<gene>
    <name evidence="1" type="ORF">CRENBAI_014674</name>
</gene>
<sequence>MAGTGALSRRKTQLNDEGDSFSQALDFGQSGILHIDVRQRLGMTSKMVPVTRAAGPGAAGGTHRTPPRCLLTHTLTTSGFTISGWLLSFRDAYCCPLICI</sequence>
<dbReference type="EMBL" id="JAHHUM010001471">
    <property type="protein sequence ID" value="KAK5611583.1"/>
    <property type="molecule type" value="Genomic_DNA"/>
</dbReference>
<dbReference type="AlphaFoldDB" id="A0AAV9RRS3"/>
<organism evidence="1 2">
    <name type="scientific">Crenichthys baileyi</name>
    <name type="common">White River springfish</name>
    <dbReference type="NCBI Taxonomy" id="28760"/>
    <lineage>
        <taxon>Eukaryota</taxon>
        <taxon>Metazoa</taxon>
        <taxon>Chordata</taxon>
        <taxon>Craniata</taxon>
        <taxon>Vertebrata</taxon>
        <taxon>Euteleostomi</taxon>
        <taxon>Actinopterygii</taxon>
        <taxon>Neopterygii</taxon>
        <taxon>Teleostei</taxon>
        <taxon>Neoteleostei</taxon>
        <taxon>Acanthomorphata</taxon>
        <taxon>Ovalentaria</taxon>
        <taxon>Atherinomorphae</taxon>
        <taxon>Cyprinodontiformes</taxon>
        <taxon>Goodeidae</taxon>
        <taxon>Crenichthys</taxon>
    </lineage>
</organism>
<evidence type="ECO:0000313" key="2">
    <source>
        <dbReference type="Proteomes" id="UP001311232"/>
    </source>
</evidence>
<dbReference type="Proteomes" id="UP001311232">
    <property type="component" value="Unassembled WGS sequence"/>
</dbReference>
<name>A0AAV9RRS3_9TELE</name>
<evidence type="ECO:0000313" key="1">
    <source>
        <dbReference type="EMBL" id="KAK5611583.1"/>
    </source>
</evidence>
<protein>
    <submittedName>
        <fullName evidence="1">Uncharacterized protein</fullName>
    </submittedName>
</protein>
<proteinExistence type="predicted"/>
<comment type="caution">
    <text evidence="1">The sequence shown here is derived from an EMBL/GenBank/DDBJ whole genome shotgun (WGS) entry which is preliminary data.</text>
</comment>
<reference evidence="1 2" key="1">
    <citation type="submission" date="2021-06" db="EMBL/GenBank/DDBJ databases">
        <authorList>
            <person name="Palmer J.M."/>
        </authorList>
    </citation>
    <scope>NUCLEOTIDE SEQUENCE [LARGE SCALE GENOMIC DNA]</scope>
    <source>
        <strain evidence="1 2">MEX-2019</strain>
        <tissue evidence="1">Muscle</tissue>
    </source>
</reference>
<accession>A0AAV9RRS3</accession>